<reference evidence="2 3" key="1">
    <citation type="submission" date="2019-08" db="EMBL/GenBank/DDBJ databases">
        <title>In-depth cultivation of the pig gut microbiome towards novel bacterial diversity and tailored functional studies.</title>
        <authorList>
            <person name="Wylensek D."/>
            <person name="Hitch T.C.A."/>
            <person name="Clavel T."/>
        </authorList>
    </citation>
    <scope>NUCLEOTIDE SEQUENCE [LARGE SCALE GENOMIC DNA]</scope>
    <source>
        <strain evidence="2 3">CA-Schmier-601-WT-3</strain>
    </source>
</reference>
<feature type="transmembrane region" description="Helical" evidence="1">
    <location>
        <begin position="262"/>
        <end position="284"/>
    </location>
</feature>
<keyword evidence="1" id="KW-1133">Transmembrane helix</keyword>
<dbReference type="AlphaFoldDB" id="A0A844FUT6"/>
<protein>
    <submittedName>
        <fullName evidence="2">Uncharacterized protein</fullName>
    </submittedName>
</protein>
<feature type="transmembrane region" description="Helical" evidence="1">
    <location>
        <begin position="231"/>
        <end position="250"/>
    </location>
</feature>
<feature type="transmembrane region" description="Helical" evidence="1">
    <location>
        <begin position="113"/>
        <end position="134"/>
    </location>
</feature>
<feature type="transmembrane region" description="Helical" evidence="1">
    <location>
        <begin position="43"/>
        <end position="63"/>
    </location>
</feature>
<keyword evidence="1" id="KW-0472">Membrane</keyword>
<feature type="transmembrane region" description="Helical" evidence="1">
    <location>
        <begin position="200"/>
        <end position="219"/>
    </location>
</feature>
<feature type="transmembrane region" description="Helical" evidence="1">
    <location>
        <begin position="155"/>
        <end position="180"/>
    </location>
</feature>
<proteinExistence type="predicted"/>
<keyword evidence="1" id="KW-0812">Transmembrane</keyword>
<evidence type="ECO:0000256" key="1">
    <source>
        <dbReference type="SAM" id="Phobius"/>
    </source>
</evidence>
<comment type="caution">
    <text evidence="2">The sequence shown here is derived from an EMBL/GenBank/DDBJ whole genome shotgun (WGS) entry which is preliminary data.</text>
</comment>
<name>A0A844FUT6_9FIRM</name>
<organism evidence="2 3">
    <name type="scientific">Sharpea porci</name>
    <dbReference type="NCBI Taxonomy" id="2652286"/>
    <lineage>
        <taxon>Bacteria</taxon>
        <taxon>Bacillati</taxon>
        <taxon>Bacillota</taxon>
        <taxon>Erysipelotrichia</taxon>
        <taxon>Erysipelotrichales</taxon>
        <taxon>Coprobacillaceae</taxon>
        <taxon>Sharpea</taxon>
    </lineage>
</organism>
<feature type="transmembrane region" description="Helical" evidence="1">
    <location>
        <begin position="75"/>
        <end position="93"/>
    </location>
</feature>
<keyword evidence="3" id="KW-1185">Reference proteome</keyword>
<evidence type="ECO:0000313" key="3">
    <source>
        <dbReference type="Proteomes" id="UP000442619"/>
    </source>
</evidence>
<accession>A0A844FUT6</accession>
<dbReference type="EMBL" id="VUNM01000015">
    <property type="protein sequence ID" value="MST89423.1"/>
    <property type="molecule type" value="Genomic_DNA"/>
</dbReference>
<sequence>MEFIETIIVLAIGKSFYYLLGALHKEFINHPYQWQMTFLGKPIRIIVILLLIFLLIFITKKLIDYSSKNQRINKAFAMPMLVGMTNLYLLSVLSDQSIDIKSWPVHKMISRLMPTFFLLLAISITCIIIDYHVMKITRDSRKQEEQSNQTQNRNIIKILPLVHIFIGLWPLYYLSYMLYLELTNRDFGLRIIYLSQSSRIALLVVLMVFYAWIFIRYLMSLKQNKNTLFNKSLLAFAAYCLALVAFRDSIFNTDISWNAIKVINYIVIALVQLISCLVFSYHLCDIIPYVKSKWKA</sequence>
<feature type="transmembrane region" description="Helical" evidence="1">
    <location>
        <begin position="7"/>
        <end position="23"/>
    </location>
</feature>
<evidence type="ECO:0000313" key="2">
    <source>
        <dbReference type="EMBL" id="MST89423.1"/>
    </source>
</evidence>
<dbReference type="Proteomes" id="UP000442619">
    <property type="component" value="Unassembled WGS sequence"/>
</dbReference>
<dbReference type="RefSeq" id="WP_154516314.1">
    <property type="nucleotide sequence ID" value="NZ_VUNM01000015.1"/>
</dbReference>
<gene>
    <name evidence="2" type="ORF">FYJ79_07540</name>
</gene>